<dbReference type="GO" id="GO:0005634">
    <property type="term" value="C:nucleus"/>
    <property type="evidence" value="ECO:0007669"/>
    <property type="project" value="UniProtKB-SubCell"/>
</dbReference>
<accession>A0A9P6VDN0</accession>
<organism evidence="9 10">
    <name type="scientific">Hyphodiscus hymeniophilus</name>
    <dbReference type="NCBI Taxonomy" id="353542"/>
    <lineage>
        <taxon>Eukaryota</taxon>
        <taxon>Fungi</taxon>
        <taxon>Dikarya</taxon>
        <taxon>Ascomycota</taxon>
        <taxon>Pezizomycotina</taxon>
        <taxon>Leotiomycetes</taxon>
        <taxon>Helotiales</taxon>
        <taxon>Hyphodiscaceae</taxon>
        <taxon>Hyphodiscus</taxon>
    </lineage>
</organism>
<evidence type="ECO:0000313" key="9">
    <source>
        <dbReference type="EMBL" id="KAG0645320.1"/>
    </source>
</evidence>
<feature type="domain" description="Zn(2)-C6 fungal-type" evidence="8">
    <location>
        <begin position="20"/>
        <end position="49"/>
    </location>
</feature>
<dbReference type="PROSITE" id="PS00463">
    <property type="entry name" value="ZN2_CY6_FUNGAL_1"/>
    <property type="match status" value="1"/>
</dbReference>
<dbReference type="InterPro" id="IPR036864">
    <property type="entry name" value="Zn2-C6_fun-type_DNA-bd_sf"/>
</dbReference>
<protein>
    <submittedName>
        <fullName evidence="9">Maltose fermentation regulatory MAL63</fullName>
    </submittedName>
</protein>
<reference evidence="9" key="1">
    <citation type="submission" date="2019-07" db="EMBL/GenBank/DDBJ databases">
        <title>Hyphodiscus hymeniophilus genome sequencing and assembly.</title>
        <authorList>
            <person name="Kramer G."/>
            <person name="Nodwell J."/>
        </authorList>
    </citation>
    <scope>NUCLEOTIDE SEQUENCE</scope>
    <source>
        <strain evidence="9">ATCC 34498</strain>
    </source>
</reference>
<dbReference type="InterPro" id="IPR001138">
    <property type="entry name" value="Zn2Cys6_DnaBD"/>
</dbReference>
<keyword evidence="6" id="KW-0804">Transcription</keyword>
<dbReference type="OrthoDB" id="40579at2759"/>
<keyword evidence="4" id="KW-0805">Transcription regulation</keyword>
<sequence length="118" mass="14034">MASQYRFQERWKGLKRGKQACDCCRGRKIRCDSNQPCSNCQRTEQPCSYRVPKKKGPRKKEVWQAESQAVEKNWLSRMNKRIPGMLKRQFSERTCRKRTLLEGIHLEKITIQSTSFDH</sequence>
<dbReference type="Gene3D" id="4.10.240.10">
    <property type="entry name" value="Zn(2)-C6 fungal-type DNA-binding domain"/>
    <property type="match status" value="1"/>
</dbReference>
<keyword evidence="3" id="KW-0862">Zinc</keyword>
<dbReference type="EMBL" id="VNKQ01000019">
    <property type="protein sequence ID" value="KAG0645320.1"/>
    <property type="molecule type" value="Genomic_DNA"/>
</dbReference>
<comment type="subcellular location">
    <subcellularLocation>
        <location evidence="1">Nucleus</location>
    </subcellularLocation>
</comment>
<dbReference type="PANTHER" id="PTHR31313">
    <property type="entry name" value="TY1 ENHANCER ACTIVATOR"/>
    <property type="match status" value="1"/>
</dbReference>
<dbReference type="PANTHER" id="PTHR31313:SF81">
    <property type="entry name" value="TY1 ENHANCER ACTIVATOR"/>
    <property type="match status" value="1"/>
</dbReference>
<keyword evidence="5" id="KW-0238">DNA-binding</keyword>
<evidence type="ECO:0000256" key="3">
    <source>
        <dbReference type="ARBA" id="ARBA00022833"/>
    </source>
</evidence>
<dbReference type="GO" id="GO:0003677">
    <property type="term" value="F:DNA binding"/>
    <property type="evidence" value="ECO:0007669"/>
    <property type="project" value="UniProtKB-KW"/>
</dbReference>
<proteinExistence type="predicted"/>
<dbReference type="Pfam" id="PF00172">
    <property type="entry name" value="Zn_clus"/>
    <property type="match status" value="1"/>
</dbReference>
<dbReference type="Proteomes" id="UP000785200">
    <property type="component" value="Unassembled WGS sequence"/>
</dbReference>
<evidence type="ECO:0000256" key="7">
    <source>
        <dbReference type="ARBA" id="ARBA00023242"/>
    </source>
</evidence>
<evidence type="ECO:0000256" key="5">
    <source>
        <dbReference type="ARBA" id="ARBA00023125"/>
    </source>
</evidence>
<keyword evidence="7" id="KW-0539">Nucleus</keyword>
<dbReference type="CDD" id="cd00067">
    <property type="entry name" value="GAL4"/>
    <property type="match status" value="1"/>
</dbReference>
<evidence type="ECO:0000256" key="2">
    <source>
        <dbReference type="ARBA" id="ARBA00022723"/>
    </source>
</evidence>
<dbReference type="PROSITE" id="PS50048">
    <property type="entry name" value="ZN2_CY6_FUNGAL_2"/>
    <property type="match status" value="1"/>
</dbReference>
<evidence type="ECO:0000256" key="6">
    <source>
        <dbReference type="ARBA" id="ARBA00023163"/>
    </source>
</evidence>
<dbReference type="GO" id="GO:0008270">
    <property type="term" value="F:zinc ion binding"/>
    <property type="evidence" value="ECO:0007669"/>
    <property type="project" value="InterPro"/>
</dbReference>
<evidence type="ECO:0000259" key="8">
    <source>
        <dbReference type="PROSITE" id="PS50048"/>
    </source>
</evidence>
<dbReference type="GO" id="GO:0000981">
    <property type="term" value="F:DNA-binding transcription factor activity, RNA polymerase II-specific"/>
    <property type="evidence" value="ECO:0007669"/>
    <property type="project" value="InterPro"/>
</dbReference>
<keyword evidence="10" id="KW-1185">Reference proteome</keyword>
<evidence type="ECO:0000256" key="4">
    <source>
        <dbReference type="ARBA" id="ARBA00023015"/>
    </source>
</evidence>
<dbReference type="AlphaFoldDB" id="A0A9P6VDN0"/>
<keyword evidence="2" id="KW-0479">Metal-binding</keyword>
<dbReference type="SUPFAM" id="SSF57701">
    <property type="entry name" value="Zn2/Cys6 DNA-binding domain"/>
    <property type="match status" value="1"/>
</dbReference>
<dbReference type="InterPro" id="IPR051615">
    <property type="entry name" value="Transcr_Regulatory_Elem"/>
</dbReference>
<gene>
    <name evidence="9" type="ORF">D0Z07_9057</name>
</gene>
<evidence type="ECO:0000256" key="1">
    <source>
        <dbReference type="ARBA" id="ARBA00004123"/>
    </source>
</evidence>
<evidence type="ECO:0000313" key="10">
    <source>
        <dbReference type="Proteomes" id="UP000785200"/>
    </source>
</evidence>
<comment type="caution">
    <text evidence="9">The sequence shown here is derived from an EMBL/GenBank/DDBJ whole genome shotgun (WGS) entry which is preliminary data.</text>
</comment>
<name>A0A9P6VDN0_9HELO</name>
<dbReference type="SMART" id="SM00066">
    <property type="entry name" value="GAL4"/>
    <property type="match status" value="1"/>
</dbReference>